<feature type="transmembrane region" description="Helical" evidence="1">
    <location>
        <begin position="81"/>
        <end position="102"/>
    </location>
</feature>
<keyword evidence="3" id="KW-1185">Reference proteome</keyword>
<feature type="transmembrane region" description="Helical" evidence="1">
    <location>
        <begin position="7"/>
        <end position="27"/>
    </location>
</feature>
<proteinExistence type="predicted"/>
<name>A0A559K6V5_9BACL</name>
<keyword evidence="1" id="KW-0812">Transmembrane</keyword>
<evidence type="ECO:0000256" key="1">
    <source>
        <dbReference type="SAM" id="Phobius"/>
    </source>
</evidence>
<feature type="transmembrane region" description="Helical" evidence="1">
    <location>
        <begin position="108"/>
        <end position="126"/>
    </location>
</feature>
<comment type="caution">
    <text evidence="2">The sequence shown here is derived from an EMBL/GenBank/DDBJ whole genome shotgun (WGS) entry which is preliminary data.</text>
</comment>
<reference evidence="2 3" key="1">
    <citation type="submission" date="2019-07" db="EMBL/GenBank/DDBJ databases">
        <authorList>
            <person name="Kim J."/>
        </authorList>
    </citation>
    <scope>NUCLEOTIDE SEQUENCE [LARGE SCALE GENOMIC DNA]</scope>
    <source>
        <strain evidence="2 3">JC52</strain>
    </source>
</reference>
<protein>
    <submittedName>
        <fullName evidence="2">DUF2306 domain-containing protein</fullName>
    </submittedName>
</protein>
<feature type="transmembrane region" description="Helical" evidence="1">
    <location>
        <begin position="47"/>
        <end position="69"/>
    </location>
</feature>
<gene>
    <name evidence="2" type="ORF">FPZ49_21900</name>
</gene>
<dbReference type="InterPro" id="IPR018750">
    <property type="entry name" value="DUF2306_membrane"/>
</dbReference>
<dbReference type="AlphaFoldDB" id="A0A559K6V5"/>
<keyword evidence="1" id="KW-0472">Membrane</keyword>
<sequence length="208" mass="23455">MKASKSWWLLLVVSLAVIIPFAAPYFTFNPSHSRVPIASPELQFPLLVGHIGLAFLALLTGMIQFLDSVRIKSQGFHRTMGRVYVCSVMLSGLLALAVIAYVDNFAKATSFLALALVWLFTTWKGYRSAVRKQWDQHRQWMIRSYGVTLVAVTGRLVVPLLLLIDLVLHGFSLPGGREQMIDEVLNVNIWVGLLVNFILIEWKMLKTK</sequence>
<dbReference type="Pfam" id="PF10067">
    <property type="entry name" value="DUF2306"/>
    <property type="match status" value="1"/>
</dbReference>
<keyword evidence="1" id="KW-1133">Transmembrane helix</keyword>
<evidence type="ECO:0000313" key="3">
    <source>
        <dbReference type="Proteomes" id="UP000317036"/>
    </source>
</evidence>
<dbReference type="EMBL" id="VNJI01000031">
    <property type="protein sequence ID" value="TVY07813.1"/>
    <property type="molecule type" value="Genomic_DNA"/>
</dbReference>
<dbReference type="RefSeq" id="WP_144850913.1">
    <property type="nucleotide sequence ID" value="NZ_VNJI01000031.1"/>
</dbReference>
<accession>A0A559K6V5</accession>
<dbReference type="Proteomes" id="UP000317036">
    <property type="component" value="Unassembled WGS sequence"/>
</dbReference>
<evidence type="ECO:0000313" key="2">
    <source>
        <dbReference type="EMBL" id="TVY07813.1"/>
    </source>
</evidence>
<feature type="transmembrane region" description="Helical" evidence="1">
    <location>
        <begin position="187"/>
        <end position="205"/>
    </location>
</feature>
<feature type="transmembrane region" description="Helical" evidence="1">
    <location>
        <begin position="147"/>
        <end position="167"/>
    </location>
</feature>
<organism evidence="2 3">
    <name type="scientific">Paenibacillus cremeus</name>
    <dbReference type="NCBI Taxonomy" id="2163881"/>
    <lineage>
        <taxon>Bacteria</taxon>
        <taxon>Bacillati</taxon>
        <taxon>Bacillota</taxon>
        <taxon>Bacilli</taxon>
        <taxon>Bacillales</taxon>
        <taxon>Paenibacillaceae</taxon>
        <taxon>Paenibacillus</taxon>
    </lineage>
</organism>
<dbReference type="OrthoDB" id="195502at2"/>